<sequence>MASSLLFFVWALAFVGVNAADDSLSDFSND</sequence>
<feature type="signal peptide" evidence="1">
    <location>
        <begin position="1"/>
        <end position="19"/>
    </location>
</feature>
<evidence type="ECO:0000313" key="3">
    <source>
        <dbReference type="Proteomes" id="UP000639643"/>
    </source>
</evidence>
<organism evidence="2 3">
    <name type="scientific">Colletotrichum musicola</name>
    <dbReference type="NCBI Taxonomy" id="2175873"/>
    <lineage>
        <taxon>Eukaryota</taxon>
        <taxon>Fungi</taxon>
        <taxon>Dikarya</taxon>
        <taxon>Ascomycota</taxon>
        <taxon>Pezizomycotina</taxon>
        <taxon>Sordariomycetes</taxon>
        <taxon>Hypocreomycetidae</taxon>
        <taxon>Glomerellales</taxon>
        <taxon>Glomerellaceae</taxon>
        <taxon>Colletotrichum</taxon>
        <taxon>Colletotrichum orchidearum species complex</taxon>
    </lineage>
</organism>
<evidence type="ECO:0000313" key="2">
    <source>
        <dbReference type="EMBL" id="KAF6808969.1"/>
    </source>
</evidence>
<accession>A0A8H6MTY9</accession>
<reference evidence="2" key="1">
    <citation type="journal article" date="2020" name="Phytopathology">
        <title>Genome Sequence Resources of Colletotrichum truncatum, C. plurivorum, C. musicola, and C. sojae: Four Species Pathogenic to Soybean (Glycine max).</title>
        <authorList>
            <person name="Rogerio F."/>
            <person name="Boufleur T.R."/>
            <person name="Ciampi-Guillardi M."/>
            <person name="Sukno S.A."/>
            <person name="Thon M.R."/>
            <person name="Massola Junior N.S."/>
            <person name="Baroncelli R."/>
        </authorList>
    </citation>
    <scope>NUCLEOTIDE SEQUENCE</scope>
    <source>
        <strain evidence="2">LFN0074</strain>
    </source>
</reference>
<keyword evidence="3" id="KW-1185">Reference proteome</keyword>
<comment type="caution">
    <text evidence="2">The sequence shown here is derived from an EMBL/GenBank/DDBJ whole genome shotgun (WGS) entry which is preliminary data.</text>
</comment>
<evidence type="ECO:0000256" key="1">
    <source>
        <dbReference type="SAM" id="SignalP"/>
    </source>
</evidence>
<feature type="non-terminal residue" evidence="2">
    <location>
        <position position="30"/>
    </location>
</feature>
<dbReference type="Proteomes" id="UP000639643">
    <property type="component" value="Unassembled WGS sequence"/>
</dbReference>
<feature type="chain" id="PRO_5034868468" evidence="1">
    <location>
        <begin position="20"/>
        <end position="30"/>
    </location>
</feature>
<dbReference type="EMBL" id="WIGM01000911">
    <property type="protein sequence ID" value="KAF6808969.1"/>
    <property type="molecule type" value="Genomic_DNA"/>
</dbReference>
<protein>
    <submittedName>
        <fullName evidence="2">Uncharacterized protein</fullName>
    </submittedName>
</protein>
<dbReference type="AlphaFoldDB" id="A0A8H6MTY9"/>
<gene>
    <name evidence="2" type="ORF">CMUS01_13778</name>
</gene>
<keyword evidence="1" id="KW-0732">Signal</keyword>
<name>A0A8H6MTY9_9PEZI</name>
<proteinExistence type="predicted"/>